<accession>K4R9Q8</accession>
<dbReference type="Proteomes" id="UP000008043">
    <property type="component" value="Chromosome"/>
</dbReference>
<feature type="repeat" description="TPR" evidence="3">
    <location>
        <begin position="489"/>
        <end position="522"/>
    </location>
</feature>
<dbReference type="HOGENOM" id="CLU_006862_0_0_11"/>
<organism evidence="4 5">
    <name type="scientific">Streptomyces davaonensis (strain DSM 101723 / JCM 4913 / KCC S-0913 / 768)</name>
    <dbReference type="NCBI Taxonomy" id="1214101"/>
    <lineage>
        <taxon>Bacteria</taxon>
        <taxon>Bacillati</taxon>
        <taxon>Actinomycetota</taxon>
        <taxon>Actinomycetes</taxon>
        <taxon>Kitasatosporales</taxon>
        <taxon>Streptomycetaceae</taxon>
        <taxon>Streptomyces</taxon>
    </lineage>
</organism>
<dbReference type="InterPro" id="IPR019734">
    <property type="entry name" value="TPR_rpt"/>
</dbReference>
<dbReference type="PANTHER" id="PTHR44858">
    <property type="entry name" value="TETRATRICOPEPTIDE REPEAT PROTEIN 6"/>
    <property type="match status" value="1"/>
</dbReference>
<sequence length="1038" mass="113959">MQELIGRRKRAGFVGRGAELARFRENLDLPPDDDRHSFLFHVHGTGGVGKSSLLGKLAEIATAAGALTATLDETVQGVPEVLGAISAQFAVQGAELPELDKKLAAYRQRRQEAESAWAEPDADPDARFRTGDDVQLALEPLKVLTPVLVSELNRIAERRSWIALFFDTYERTGPFLDAWLLDLTMTGRYGTLPANTVVTLAGREGPDPARWGDYAGFVTEFPLEPFTEPEARELLSAKGLVEEGAVREVLRLSHRLPLLVSILAEQPGGAVGEADDPTATAVERFLKWERDPGRREAALACAFPRRLDGDVFEVAVQDAGEGSYGWLCELSFVSERAGGARYHDVVRTAMLRLQRSRAPRLWAGRHARLAEAYGRWRADAGDGIAEERLWFDGTWRELRAEELYHLLCARPRAALSQALADVVEACREDLAAAGACARALADAGADAGANELSVWGRELLDALSGESGGILATADLVLNRPGPDTRTRAAAHALRGRELTKEGEFARAIDECNRALALDPQSAWVFHDRGVALAAQGDVTAALADLEQAEALRPDDVRILINQQPILQMLGRHEDVVAGCDRVIALDPMQARAWANRGQSRHALGDSTGALSDFDRALSIEGDYLWALVRRSRVYRSQGRLDESFADLDRAVDLAPASAWLASERGDAYRLVDRFEEAVRELGRACELVPDYASAHAGRGYALAELGRHEEARAAYDRAIELNADYPWALVHRASLKGELGDQEGMFTDLDRAVAIDGSGWAIVRRAAAHQGVGHHAEALADVGRAEELGRSDPELLVLRAGILYRLGRTVEAVTLLDQAWPQPDRTVALNPRDVALYALRIGMCLTLGRLPQALADAEQFDPRDLENPGMVQLSALVFILSGRHDEARRLLDGLWEDAAREENWPIAQLCWLSAAVAGRWDQASGIATWMRDHADPVSVPPFAETEEFRPFEPLFRSHPQRTDNADMMIAYARGEWAAADSALADILARTSEWLPLAQLANYLRILAHCPGVDWTQLASRVREVENARDAVQARYAE</sequence>
<dbReference type="InterPro" id="IPR050498">
    <property type="entry name" value="Ycf3"/>
</dbReference>
<evidence type="ECO:0000256" key="3">
    <source>
        <dbReference type="PROSITE-ProRule" id="PRU00339"/>
    </source>
</evidence>
<dbReference type="GO" id="GO:0046813">
    <property type="term" value="P:receptor-mediated virion attachment to host cell"/>
    <property type="evidence" value="ECO:0007669"/>
    <property type="project" value="TreeGrafter"/>
</dbReference>
<dbReference type="AlphaFoldDB" id="K4R9Q8"/>
<proteinExistence type="predicted"/>
<evidence type="ECO:0000256" key="2">
    <source>
        <dbReference type="ARBA" id="ARBA00022803"/>
    </source>
</evidence>
<dbReference type="STRING" id="1214101.BN159_5030"/>
<protein>
    <submittedName>
        <fullName evidence="4">Uncharacterized protein</fullName>
    </submittedName>
</protein>
<dbReference type="eggNOG" id="COG0457">
    <property type="taxonomic scope" value="Bacteria"/>
</dbReference>
<dbReference type="Gene3D" id="1.25.40.10">
    <property type="entry name" value="Tetratricopeptide repeat domain"/>
    <property type="match status" value="2"/>
</dbReference>
<evidence type="ECO:0000256" key="1">
    <source>
        <dbReference type="ARBA" id="ARBA00022737"/>
    </source>
</evidence>
<gene>
    <name evidence="4" type="ORF">BN159_5030</name>
</gene>
<evidence type="ECO:0000313" key="4">
    <source>
        <dbReference type="EMBL" id="CCK29409.1"/>
    </source>
</evidence>
<dbReference type="Pfam" id="PF13414">
    <property type="entry name" value="TPR_11"/>
    <property type="match status" value="2"/>
</dbReference>
<evidence type="ECO:0000313" key="5">
    <source>
        <dbReference type="Proteomes" id="UP000008043"/>
    </source>
</evidence>
<reference evidence="4 5" key="1">
    <citation type="journal article" date="2012" name="J. Bacteriol.">
        <title>Genome sequence of the bacterium Streptomyces davawensis JCM 4913 and heterologous production of the unique antibiotic roseoflavin.</title>
        <authorList>
            <person name="Jankowitsch F."/>
            <person name="Schwarz J."/>
            <person name="Ruckert C."/>
            <person name="Gust B."/>
            <person name="Szczepanowski R."/>
            <person name="Blom J."/>
            <person name="Pelzer S."/>
            <person name="Kalinowski J."/>
            <person name="Mack M."/>
        </authorList>
    </citation>
    <scope>NUCLEOTIDE SEQUENCE [LARGE SCALE GENOMIC DNA]</scope>
    <source>
        <strain evidence="5">DSM 101723 / JCM 4913 / KCC S-0913 / 768</strain>
    </source>
</reference>
<dbReference type="Pfam" id="PF13432">
    <property type="entry name" value="TPR_16"/>
    <property type="match status" value="1"/>
</dbReference>
<dbReference type="PATRIC" id="fig|1214101.3.peg.5099"/>
<dbReference type="PROSITE" id="PS50005">
    <property type="entry name" value="TPR"/>
    <property type="match status" value="4"/>
</dbReference>
<dbReference type="InterPro" id="IPR011990">
    <property type="entry name" value="TPR-like_helical_dom_sf"/>
</dbReference>
<dbReference type="Pfam" id="PF13181">
    <property type="entry name" value="TPR_8"/>
    <property type="match status" value="1"/>
</dbReference>
<keyword evidence="2 3" id="KW-0802">TPR repeat</keyword>
<dbReference type="PANTHER" id="PTHR44858:SF1">
    <property type="entry name" value="UDP-N-ACETYLGLUCOSAMINE--PEPTIDE N-ACETYLGLUCOSAMINYLTRANSFERASE SPINDLY-RELATED"/>
    <property type="match status" value="1"/>
</dbReference>
<keyword evidence="5" id="KW-1185">Reference proteome</keyword>
<feature type="repeat" description="TPR" evidence="3">
    <location>
        <begin position="591"/>
        <end position="624"/>
    </location>
</feature>
<feature type="repeat" description="TPR" evidence="3">
    <location>
        <begin position="693"/>
        <end position="726"/>
    </location>
</feature>
<keyword evidence="1" id="KW-0677">Repeat</keyword>
<dbReference type="EMBL" id="HE971709">
    <property type="protein sequence ID" value="CCK29409.1"/>
    <property type="molecule type" value="Genomic_DNA"/>
</dbReference>
<feature type="repeat" description="TPR" evidence="3">
    <location>
        <begin position="523"/>
        <end position="556"/>
    </location>
</feature>
<name>K4R9Q8_STRDJ</name>
<dbReference type="SMART" id="SM00028">
    <property type="entry name" value="TPR"/>
    <property type="match status" value="7"/>
</dbReference>
<dbReference type="SUPFAM" id="SSF48452">
    <property type="entry name" value="TPR-like"/>
    <property type="match status" value="2"/>
</dbReference>
<dbReference type="GO" id="GO:0009279">
    <property type="term" value="C:cell outer membrane"/>
    <property type="evidence" value="ECO:0007669"/>
    <property type="project" value="TreeGrafter"/>
</dbReference>
<dbReference type="KEGG" id="sdv:BN159_5030"/>